<evidence type="ECO:0000256" key="1">
    <source>
        <dbReference type="SAM" id="Coils"/>
    </source>
</evidence>
<accession>A0A1S9ZXG9</accession>
<dbReference type="Pfam" id="PF05137">
    <property type="entry name" value="PilN"/>
    <property type="match status" value="1"/>
</dbReference>
<evidence type="ECO:0000256" key="2">
    <source>
        <dbReference type="SAM" id="MobiDB-lite"/>
    </source>
</evidence>
<keyword evidence="3" id="KW-0812">Transmembrane</keyword>
<gene>
    <name evidence="4" type="ORF">B0181_09120</name>
    <name evidence="5" type="ORF">NCTC10293_00275</name>
</gene>
<feature type="coiled-coil region" evidence="1">
    <location>
        <begin position="65"/>
        <end position="92"/>
    </location>
</feature>
<dbReference type="AlphaFoldDB" id="A0A1S9ZXG9"/>
<evidence type="ECO:0000313" key="7">
    <source>
        <dbReference type="Proteomes" id="UP000255279"/>
    </source>
</evidence>
<reference evidence="4 6" key="1">
    <citation type="submission" date="2017-02" db="EMBL/GenBank/DDBJ databases">
        <title>Draft genome sequence of Moraxella caviae CCUG 355 type strain.</title>
        <authorList>
            <person name="Engstrom-Jakobsson H."/>
            <person name="Salva-Serra F."/>
            <person name="Thorell K."/>
            <person name="Gonzales-Siles L."/>
            <person name="Karlsson R."/>
            <person name="Boulund F."/>
            <person name="Engstrand L."/>
            <person name="Moore E."/>
        </authorList>
    </citation>
    <scope>NUCLEOTIDE SEQUENCE [LARGE SCALE GENOMIC DNA]</scope>
    <source>
        <strain evidence="4 6">CCUG 355</strain>
    </source>
</reference>
<evidence type="ECO:0000256" key="3">
    <source>
        <dbReference type="SAM" id="Phobius"/>
    </source>
</evidence>
<protein>
    <submittedName>
        <fullName evidence="5">Fimbrial assembly protein (PilN)</fullName>
    </submittedName>
</protein>
<evidence type="ECO:0000313" key="5">
    <source>
        <dbReference type="EMBL" id="STZ09957.1"/>
    </source>
</evidence>
<dbReference type="EMBL" id="UGQE01000001">
    <property type="protein sequence ID" value="STZ09957.1"/>
    <property type="molecule type" value="Genomic_DNA"/>
</dbReference>
<feature type="compositionally biased region" description="Polar residues" evidence="2">
    <location>
        <begin position="184"/>
        <end position="226"/>
    </location>
</feature>
<dbReference type="InterPro" id="IPR007813">
    <property type="entry name" value="PilN"/>
</dbReference>
<dbReference type="OrthoDB" id="5296173at2"/>
<keyword evidence="3" id="KW-1133">Transmembrane helix</keyword>
<name>A0A1S9ZXG9_9GAMM</name>
<feature type="transmembrane region" description="Helical" evidence="3">
    <location>
        <begin position="21"/>
        <end position="45"/>
    </location>
</feature>
<keyword evidence="1" id="KW-0175">Coiled coil</keyword>
<keyword evidence="3" id="KW-0472">Membrane</keyword>
<sequence length="241" mass="26571">MIPKINLLPWRQTLKMRNHTRFWRCFALVFVASVLLAAAGFWHAWQAKIYQTHINDTINARTQSLQSELIELAHIEKQRSELMEKVQTINELQGGRVQMGRILAHINQALPNGVFIRSVERTGERLVLTGFARSSDGVSQFAKQLDAQAVRDVMVVALTDASDGLKQFNITAVVDVAQFDNPADSQADAQIDGATSSKTDSVNPSDSQTDNPNSSQNLSNQDSAIDTVNLAKPISTTQVSP</sequence>
<feature type="region of interest" description="Disordered" evidence="2">
    <location>
        <begin position="184"/>
        <end position="241"/>
    </location>
</feature>
<evidence type="ECO:0000313" key="6">
    <source>
        <dbReference type="Proteomes" id="UP000190435"/>
    </source>
</evidence>
<reference evidence="5 7" key="2">
    <citation type="submission" date="2018-06" db="EMBL/GenBank/DDBJ databases">
        <authorList>
            <consortium name="Pathogen Informatics"/>
            <person name="Doyle S."/>
        </authorList>
    </citation>
    <scope>NUCLEOTIDE SEQUENCE [LARGE SCALE GENOMIC DNA]</scope>
    <source>
        <strain evidence="5 7">NCTC10293</strain>
    </source>
</reference>
<dbReference type="STRING" id="34060.B0181_09120"/>
<dbReference type="Proteomes" id="UP000255279">
    <property type="component" value="Unassembled WGS sequence"/>
</dbReference>
<dbReference type="RefSeq" id="WP_078277189.1">
    <property type="nucleotide sequence ID" value="NZ_CAACXO010000024.1"/>
</dbReference>
<proteinExistence type="predicted"/>
<keyword evidence="6" id="KW-1185">Reference proteome</keyword>
<evidence type="ECO:0000313" key="4">
    <source>
        <dbReference type="EMBL" id="OOR88097.1"/>
    </source>
</evidence>
<organism evidence="4 6">
    <name type="scientific">Moraxella caviae</name>
    <dbReference type="NCBI Taxonomy" id="34060"/>
    <lineage>
        <taxon>Bacteria</taxon>
        <taxon>Pseudomonadati</taxon>
        <taxon>Pseudomonadota</taxon>
        <taxon>Gammaproteobacteria</taxon>
        <taxon>Moraxellales</taxon>
        <taxon>Moraxellaceae</taxon>
        <taxon>Moraxella</taxon>
    </lineage>
</organism>
<dbReference type="Proteomes" id="UP000190435">
    <property type="component" value="Unassembled WGS sequence"/>
</dbReference>
<dbReference type="EMBL" id="MUXU01000056">
    <property type="protein sequence ID" value="OOR88097.1"/>
    <property type="molecule type" value="Genomic_DNA"/>
</dbReference>
<dbReference type="InterPro" id="IPR052534">
    <property type="entry name" value="Extracell_DNA_Util/SecSys_Comp"/>
</dbReference>
<dbReference type="PANTHER" id="PTHR40278">
    <property type="entry name" value="DNA UTILIZATION PROTEIN HOFN"/>
    <property type="match status" value="1"/>
</dbReference>
<dbReference type="PANTHER" id="PTHR40278:SF1">
    <property type="entry name" value="DNA UTILIZATION PROTEIN HOFN"/>
    <property type="match status" value="1"/>
</dbReference>